<evidence type="ECO:0000259" key="9">
    <source>
        <dbReference type="PROSITE" id="PS50008"/>
    </source>
</evidence>
<evidence type="ECO:0000313" key="11">
    <source>
        <dbReference type="Proteomes" id="UP000193218"/>
    </source>
</evidence>
<name>A0A1Y1U9H7_9TREE</name>
<dbReference type="SUPFAM" id="SSF50729">
    <property type="entry name" value="PH domain-like"/>
    <property type="match status" value="1"/>
</dbReference>
<dbReference type="SMART" id="SM00148">
    <property type="entry name" value="PLCXc"/>
    <property type="match status" value="1"/>
</dbReference>
<evidence type="ECO:0000256" key="1">
    <source>
        <dbReference type="ARBA" id="ARBA00012368"/>
    </source>
</evidence>
<dbReference type="AlphaFoldDB" id="A0A1Y1U9H7"/>
<protein>
    <recommendedName>
        <fullName evidence="1 6">Phosphoinositide phospholipase C</fullName>
        <ecNumber evidence="1 6">3.1.4.11</ecNumber>
    </recommendedName>
</protein>
<dbReference type="InParanoid" id="A0A1Y1U9H7"/>
<feature type="compositionally biased region" description="Low complexity" evidence="7">
    <location>
        <begin position="421"/>
        <end position="435"/>
    </location>
</feature>
<comment type="catalytic activity">
    <reaction evidence="6">
        <text>a 1,2-diacyl-sn-glycero-3-phospho-(1D-myo-inositol-4,5-bisphosphate) + H2O = 1D-myo-inositol 1,4,5-trisphosphate + a 1,2-diacyl-sn-glycerol + H(+)</text>
        <dbReference type="Rhea" id="RHEA:33179"/>
        <dbReference type="ChEBI" id="CHEBI:15377"/>
        <dbReference type="ChEBI" id="CHEBI:15378"/>
        <dbReference type="ChEBI" id="CHEBI:17815"/>
        <dbReference type="ChEBI" id="CHEBI:58456"/>
        <dbReference type="ChEBI" id="CHEBI:203600"/>
        <dbReference type="EC" id="3.1.4.11"/>
    </reaction>
</comment>
<reference evidence="10 11" key="1">
    <citation type="submission" date="2017-03" db="EMBL/GenBank/DDBJ databases">
        <title>Widespread Adenine N6-methylation of Active Genes in Fungi.</title>
        <authorList>
            <consortium name="DOE Joint Genome Institute"/>
            <person name="Mondo S.J."/>
            <person name="Dannebaum R.O."/>
            <person name="Kuo R.C."/>
            <person name="Louie K.B."/>
            <person name="Bewick A.J."/>
            <person name="Labutti K."/>
            <person name="Haridas S."/>
            <person name="Kuo A."/>
            <person name="Salamov A."/>
            <person name="Ahrendt S.R."/>
            <person name="Lau R."/>
            <person name="Bowen B.P."/>
            <person name="Lipzen A."/>
            <person name="Sullivan W."/>
            <person name="Andreopoulos W.B."/>
            <person name="Clum A."/>
            <person name="Lindquist E."/>
            <person name="Daum C."/>
            <person name="Northen T.R."/>
            <person name="Ramamoorthy G."/>
            <person name="Schmitz R.J."/>
            <person name="Gryganskyi A."/>
            <person name="Culley D."/>
            <person name="Magnuson J."/>
            <person name="James T.Y."/>
            <person name="O'Malley M.A."/>
            <person name="Stajich J.E."/>
            <person name="Spatafora J.W."/>
            <person name="Visel A."/>
            <person name="Grigoriev I.V."/>
        </authorList>
    </citation>
    <scope>NUCLEOTIDE SEQUENCE [LARGE SCALE GENOMIC DNA]</scope>
    <source>
        <strain evidence="10 11">NRRL Y-17943</strain>
    </source>
</reference>
<dbReference type="Gene3D" id="3.20.20.190">
    <property type="entry name" value="Phosphatidylinositol (PI) phosphodiesterase"/>
    <property type="match status" value="1"/>
</dbReference>
<dbReference type="GO" id="GO:0048015">
    <property type="term" value="P:phosphatidylinositol-mediated signaling"/>
    <property type="evidence" value="ECO:0007669"/>
    <property type="project" value="TreeGrafter"/>
</dbReference>
<dbReference type="PRINTS" id="PR00390">
    <property type="entry name" value="PHPHLIPASEC"/>
</dbReference>
<keyword evidence="3 6" id="KW-0442">Lipid degradation</keyword>
<dbReference type="RefSeq" id="XP_021868044.1">
    <property type="nucleotide sequence ID" value="XM_022018708.1"/>
</dbReference>
<dbReference type="Pfam" id="PF00168">
    <property type="entry name" value="C2"/>
    <property type="match status" value="1"/>
</dbReference>
<accession>A0A1Y1U9H7</accession>
<evidence type="ECO:0000256" key="2">
    <source>
        <dbReference type="ARBA" id="ARBA00022801"/>
    </source>
</evidence>
<dbReference type="Pfam" id="PF00387">
    <property type="entry name" value="PI-PLC-Y"/>
    <property type="match status" value="1"/>
</dbReference>
<evidence type="ECO:0000256" key="5">
    <source>
        <dbReference type="ARBA" id="ARBA00023224"/>
    </source>
</evidence>
<dbReference type="GeneID" id="33560517"/>
<dbReference type="Gene3D" id="2.30.29.30">
    <property type="entry name" value="Pleckstrin-homology domain (PH domain)/Phosphotyrosine-binding domain (PTB)"/>
    <property type="match status" value="1"/>
</dbReference>
<dbReference type="Gene3D" id="2.60.40.150">
    <property type="entry name" value="C2 domain"/>
    <property type="match status" value="1"/>
</dbReference>
<dbReference type="STRING" id="4999.A0A1Y1U9H7"/>
<dbReference type="EMBL" id="NBSH01000017">
    <property type="protein sequence ID" value="ORX33745.1"/>
    <property type="molecule type" value="Genomic_DNA"/>
</dbReference>
<dbReference type="EC" id="3.1.4.11" evidence="1 6"/>
<keyword evidence="11" id="KW-1185">Reference proteome</keyword>
<dbReference type="SUPFAM" id="SSF49562">
    <property type="entry name" value="C2 domain (Calcium/lipid-binding domain, CaLB)"/>
    <property type="match status" value="1"/>
</dbReference>
<sequence>MTPDSPIDAKSPPLWADIPTALKDGVPMLKMTSRKIKQLIIRIHKGSIVWGSSKGTEVPISSIRELRLNQPPTGDFSSSRWITVVYVRNQQWKVLHMSALTDDMYRLWVDTLTLLVSETSDRFVAQVTPSDPDMMWIRQLWPAGAKCIDFQTAQGLCGGLGLLISSDLEAEYRNRSLDWTAFRHLVKNAQTRPEFAAIYAELTAEGPLDRERVDWFLRTVQKLDPASIFEEFADGEVWSVESLTDFLLSPHNLQSFTCDMTKPLSHYFISSSHNTYLVGEQWRGESTVEGYIRVLLARCRCVEMDCHDGEIEPQVFHRISLTSKVPVRDICQAINKYAFVTSPYPVIISAEVHCGLEQQEKLGSIMREIFGDKLVSAPLDETWTGAADLPSPEQLKGKILLKAKPPPPPELKSTRPSLQPSLSTDSATSSTESDSGIARLVRRLSVTSNNGDRQPKAFPPILSDLLVYTQGVKFRGFSKLVDYAKHHQFSLSDRTGGKVAKEHQVDWIKHNFTHLSRVYPRPARVTSGNYDPIPFWIAGCQLVALNWQTIDEGTILNHGLFNDTLGYVLKPIALRQKVSEPLQRYRLRVHLVSAQRLPPSSDIEVVISLIPAQKNEPDPPDRSTCTISGPTLNPHWNEVFSWDLNSTESTLDLSFLHIKVNAQQSRSGIRDGLLAQWIRPLGRTPRGYHHLPLYDGLFSKYVFATLFVRIDLNEVLVV</sequence>
<dbReference type="CDD" id="cd08558">
    <property type="entry name" value="PI-PLCc_eukaryota"/>
    <property type="match status" value="1"/>
</dbReference>
<dbReference type="SMART" id="SM00149">
    <property type="entry name" value="PLCYc"/>
    <property type="match status" value="1"/>
</dbReference>
<evidence type="ECO:0000259" key="8">
    <source>
        <dbReference type="PROSITE" id="PS50004"/>
    </source>
</evidence>
<feature type="domain" description="PI-PLC Y-box" evidence="9">
    <location>
        <begin position="462"/>
        <end position="575"/>
    </location>
</feature>
<dbReference type="CDD" id="cd00275">
    <property type="entry name" value="C2_PLC_like"/>
    <property type="match status" value="1"/>
</dbReference>
<evidence type="ECO:0000313" key="10">
    <source>
        <dbReference type="EMBL" id="ORX33745.1"/>
    </source>
</evidence>
<organism evidence="10 11">
    <name type="scientific">Kockovaella imperatae</name>
    <dbReference type="NCBI Taxonomy" id="4999"/>
    <lineage>
        <taxon>Eukaryota</taxon>
        <taxon>Fungi</taxon>
        <taxon>Dikarya</taxon>
        <taxon>Basidiomycota</taxon>
        <taxon>Agaricomycotina</taxon>
        <taxon>Tremellomycetes</taxon>
        <taxon>Tremellales</taxon>
        <taxon>Cuniculitremaceae</taxon>
        <taxon>Kockovaella</taxon>
    </lineage>
</organism>
<dbReference type="GO" id="GO:0016042">
    <property type="term" value="P:lipid catabolic process"/>
    <property type="evidence" value="ECO:0007669"/>
    <property type="project" value="UniProtKB-KW"/>
</dbReference>
<keyword evidence="4 6" id="KW-0443">Lipid metabolism</keyword>
<dbReference type="GO" id="GO:0051209">
    <property type="term" value="P:release of sequestered calcium ion into cytosol"/>
    <property type="evidence" value="ECO:0007669"/>
    <property type="project" value="TreeGrafter"/>
</dbReference>
<keyword evidence="5" id="KW-0807">Transducer</keyword>
<evidence type="ECO:0000256" key="4">
    <source>
        <dbReference type="ARBA" id="ARBA00023098"/>
    </source>
</evidence>
<evidence type="ECO:0000256" key="3">
    <source>
        <dbReference type="ARBA" id="ARBA00022963"/>
    </source>
</evidence>
<dbReference type="PROSITE" id="PS50007">
    <property type="entry name" value="PIPLC_X_DOMAIN"/>
    <property type="match status" value="1"/>
</dbReference>
<dbReference type="InterPro" id="IPR017946">
    <property type="entry name" value="PLC-like_Pdiesterase_TIM-brl"/>
</dbReference>
<gene>
    <name evidence="10" type="ORF">BD324DRAFT_653799</name>
</gene>
<dbReference type="InterPro" id="IPR000008">
    <property type="entry name" value="C2_dom"/>
</dbReference>
<dbReference type="OrthoDB" id="269822at2759"/>
<dbReference type="InterPro" id="IPR035892">
    <property type="entry name" value="C2_domain_sf"/>
</dbReference>
<dbReference type="InterPro" id="IPR011993">
    <property type="entry name" value="PH-like_dom_sf"/>
</dbReference>
<dbReference type="InterPro" id="IPR001711">
    <property type="entry name" value="PLipase_C_Pinositol-sp_Y"/>
</dbReference>
<dbReference type="PROSITE" id="PS50008">
    <property type="entry name" value="PIPLC_Y_DOMAIN"/>
    <property type="match status" value="1"/>
</dbReference>
<dbReference type="SUPFAM" id="SSF51695">
    <property type="entry name" value="PLC-like phosphodiesterases"/>
    <property type="match status" value="1"/>
</dbReference>
<dbReference type="InterPro" id="IPR000909">
    <property type="entry name" value="PLipase_C_PInositol-sp_X_dom"/>
</dbReference>
<dbReference type="InterPro" id="IPR001192">
    <property type="entry name" value="PI-PLC_fam"/>
</dbReference>
<dbReference type="SMART" id="SM00239">
    <property type="entry name" value="C2"/>
    <property type="match status" value="1"/>
</dbReference>
<feature type="domain" description="C2" evidence="8">
    <location>
        <begin position="568"/>
        <end position="695"/>
    </location>
</feature>
<dbReference type="Pfam" id="PF00388">
    <property type="entry name" value="PI-PLC-X"/>
    <property type="match status" value="1"/>
</dbReference>
<dbReference type="PROSITE" id="PS50004">
    <property type="entry name" value="C2"/>
    <property type="match status" value="1"/>
</dbReference>
<dbReference type="PANTHER" id="PTHR10336">
    <property type="entry name" value="PHOSPHOINOSITIDE-SPECIFIC PHOSPHOLIPASE C FAMILY PROTEIN"/>
    <property type="match status" value="1"/>
</dbReference>
<comment type="caution">
    <text evidence="10">The sequence shown here is derived from an EMBL/GenBank/DDBJ whole genome shotgun (WGS) entry which is preliminary data.</text>
</comment>
<dbReference type="FunCoup" id="A0A1Y1U9H7">
    <property type="interactions" value="107"/>
</dbReference>
<dbReference type="Proteomes" id="UP000193218">
    <property type="component" value="Unassembled WGS sequence"/>
</dbReference>
<proteinExistence type="predicted"/>
<dbReference type="GO" id="GO:0004435">
    <property type="term" value="F:phosphatidylinositol-4,5-bisphosphate phospholipase C activity"/>
    <property type="evidence" value="ECO:0007669"/>
    <property type="project" value="UniProtKB-EC"/>
</dbReference>
<feature type="region of interest" description="Disordered" evidence="7">
    <location>
        <begin position="400"/>
        <end position="435"/>
    </location>
</feature>
<dbReference type="PANTHER" id="PTHR10336:SF36">
    <property type="entry name" value="1-PHOSPHATIDYLINOSITOL 4,5-BISPHOSPHATE PHOSPHODIESTERASE BETA-4"/>
    <property type="match status" value="1"/>
</dbReference>
<evidence type="ECO:0000256" key="7">
    <source>
        <dbReference type="SAM" id="MobiDB-lite"/>
    </source>
</evidence>
<evidence type="ECO:0000256" key="6">
    <source>
        <dbReference type="RuleBase" id="RU361133"/>
    </source>
</evidence>
<keyword evidence="2 6" id="KW-0378">Hydrolase</keyword>